<sequence length="61" mass="6657">MATATGWVYFTYFFFKKCLKRDASKIHLVAVKSAGGHLDTLLDTDFRAVASNAANETSGIV</sequence>
<dbReference type="EMBL" id="JBBXMP010000256">
    <property type="protein sequence ID" value="KAL0059015.1"/>
    <property type="molecule type" value="Genomic_DNA"/>
</dbReference>
<accession>A0ABR2ZCM0</accession>
<comment type="caution">
    <text evidence="1">The sequence shown here is derived from an EMBL/GenBank/DDBJ whole genome shotgun (WGS) entry which is preliminary data.</text>
</comment>
<protein>
    <submittedName>
        <fullName evidence="1">Uncharacterized protein</fullName>
    </submittedName>
</protein>
<proteinExistence type="predicted"/>
<keyword evidence="2" id="KW-1185">Reference proteome</keyword>
<name>A0ABR2ZCM0_9AGAR</name>
<reference evidence="1 2" key="1">
    <citation type="submission" date="2024-05" db="EMBL/GenBank/DDBJ databases">
        <title>A draft genome resource for the thread blight pathogen Marasmius tenuissimus strain MS-2.</title>
        <authorList>
            <person name="Yulfo-Soto G.E."/>
            <person name="Baruah I.K."/>
            <person name="Amoako-Attah I."/>
            <person name="Bukari Y."/>
            <person name="Meinhardt L.W."/>
            <person name="Bailey B.A."/>
            <person name="Cohen S.P."/>
        </authorList>
    </citation>
    <scope>NUCLEOTIDE SEQUENCE [LARGE SCALE GENOMIC DNA]</scope>
    <source>
        <strain evidence="1 2">MS-2</strain>
    </source>
</reference>
<evidence type="ECO:0000313" key="2">
    <source>
        <dbReference type="Proteomes" id="UP001437256"/>
    </source>
</evidence>
<dbReference type="Proteomes" id="UP001437256">
    <property type="component" value="Unassembled WGS sequence"/>
</dbReference>
<gene>
    <name evidence="1" type="ORF">AAF712_014284</name>
</gene>
<organism evidence="1 2">
    <name type="scientific">Marasmius tenuissimus</name>
    <dbReference type="NCBI Taxonomy" id="585030"/>
    <lineage>
        <taxon>Eukaryota</taxon>
        <taxon>Fungi</taxon>
        <taxon>Dikarya</taxon>
        <taxon>Basidiomycota</taxon>
        <taxon>Agaricomycotina</taxon>
        <taxon>Agaricomycetes</taxon>
        <taxon>Agaricomycetidae</taxon>
        <taxon>Agaricales</taxon>
        <taxon>Marasmiineae</taxon>
        <taxon>Marasmiaceae</taxon>
        <taxon>Marasmius</taxon>
    </lineage>
</organism>
<evidence type="ECO:0000313" key="1">
    <source>
        <dbReference type="EMBL" id="KAL0059015.1"/>
    </source>
</evidence>